<dbReference type="InterPro" id="IPR009030">
    <property type="entry name" value="Growth_fac_rcpt_cys_sf"/>
</dbReference>
<name>A0ABD0N217_CIRMR</name>
<keyword evidence="2" id="KW-1185">Reference proteome</keyword>
<organism evidence="1 2">
    <name type="scientific">Cirrhinus mrigala</name>
    <name type="common">Mrigala</name>
    <dbReference type="NCBI Taxonomy" id="683832"/>
    <lineage>
        <taxon>Eukaryota</taxon>
        <taxon>Metazoa</taxon>
        <taxon>Chordata</taxon>
        <taxon>Craniata</taxon>
        <taxon>Vertebrata</taxon>
        <taxon>Euteleostomi</taxon>
        <taxon>Actinopterygii</taxon>
        <taxon>Neopterygii</taxon>
        <taxon>Teleostei</taxon>
        <taxon>Ostariophysi</taxon>
        <taxon>Cypriniformes</taxon>
        <taxon>Cyprinidae</taxon>
        <taxon>Labeoninae</taxon>
        <taxon>Labeonini</taxon>
        <taxon>Cirrhinus</taxon>
    </lineage>
</organism>
<reference evidence="1 2" key="1">
    <citation type="submission" date="2024-05" db="EMBL/GenBank/DDBJ databases">
        <title>Genome sequencing and assembly of Indian major carp, Cirrhinus mrigala (Hamilton, 1822).</title>
        <authorList>
            <person name="Mohindra V."/>
            <person name="Chowdhury L.M."/>
            <person name="Lal K."/>
            <person name="Jena J.K."/>
        </authorList>
    </citation>
    <scope>NUCLEOTIDE SEQUENCE [LARGE SCALE GENOMIC DNA]</scope>
    <source>
        <strain evidence="1">CM1030</strain>
        <tissue evidence="1">Blood</tissue>
    </source>
</reference>
<sequence>YYSTGERCEKCDRSCEQCSGPGPDACRVCTPPQLDLQGTRQCVDQCPQRFYESGHSCRQCHTSCKSCT</sequence>
<gene>
    <name evidence="1" type="ORF">M9458_049199</name>
</gene>
<dbReference type="AlphaFoldDB" id="A0ABD0N217"/>
<feature type="non-terminal residue" evidence="1">
    <location>
        <position position="68"/>
    </location>
</feature>
<evidence type="ECO:0000313" key="2">
    <source>
        <dbReference type="Proteomes" id="UP001529510"/>
    </source>
</evidence>
<accession>A0ABD0N217</accession>
<proteinExistence type="predicted"/>
<dbReference type="Proteomes" id="UP001529510">
    <property type="component" value="Unassembled WGS sequence"/>
</dbReference>
<dbReference type="EMBL" id="JAMKFB020000025">
    <property type="protein sequence ID" value="KAL0154936.1"/>
    <property type="molecule type" value="Genomic_DNA"/>
</dbReference>
<dbReference type="Gene3D" id="2.10.220.10">
    <property type="entry name" value="Hormone Receptor, Insulin-like Growth Factor Receptor 1, Chain A, domain 2"/>
    <property type="match status" value="1"/>
</dbReference>
<dbReference type="InterPro" id="IPR006212">
    <property type="entry name" value="Furin_repeat"/>
</dbReference>
<evidence type="ECO:0000313" key="1">
    <source>
        <dbReference type="EMBL" id="KAL0154936.1"/>
    </source>
</evidence>
<protein>
    <submittedName>
        <fullName evidence="1">Uncharacterized protein</fullName>
    </submittedName>
</protein>
<dbReference type="SUPFAM" id="SSF57184">
    <property type="entry name" value="Growth factor receptor domain"/>
    <property type="match status" value="1"/>
</dbReference>
<comment type="caution">
    <text evidence="1">The sequence shown here is derived from an EMBL/GenBank/DDBJ whole genome shotgun (WGS) entry which is preliminary data.</text>
</comment>
<dbReference type="CDD" id="cd00064">
    <property type="entry name" value="FU"/>
    <property type="match status" value="1"/>
</dbReference>
<dbReference type="SMART" id="SM00261">
    <property type="entry name" value="FU"/>
    <property type="match status" value="1"/>
</dbReference>
<feature type="non-terminal residue" evidence="1">
    <location>
        <position position="1"/>
    </location>
</feature>